<comment type="similarity">
    <text evidence="1">Belongs to the ParA family. MinD subfamily.</text>
</comment>
<proteinExistence type="inferred from homology"/>
<dbReference type="RefSeq" id="WP_014806345.1">
    <property type="nucleotide sequence ID" value="NZ_DAONLC010000001.1"/>
</dbReference>
<evidence type="ECO:0000256" key="2">
    <source>
        <dbReference type="ARBA" id="ARBA00016887"/>
    </source>
</evidence>
<evidence type="ECO:0000313" key="11">
    <source>
        <dbReference type="EMBL" id="SIN64721.1"/>
    </source>
</evidence>
<evidence type="ECO:0000256" key="7">
    <source>
        <dbReference type="ARBA" id="ARBA00023306"/>
    </source>
</evidence>
<keyword evidence="5" id="KW-0067">ATP-binding</keyword>
<comment type="function">
    <text evidence="8">ATPase required for the correct placement of the division site. Cell division inhibitors MinC and MinD act in concert to form an inhibitor capable of blocking formation of the polar Z ring septums. Rapidly oscillates between the poles of the cell to destabilize FtsZ filaments that have formed before they mature into polar Z rings.</text>
</comment>
<evidence type="ECO:0000256" key="8">
    <source>
        <dbReference type="ARBA" id="ARBA00025436"/>
    </source>
</evidence>
<evidence type="ECO:0000256" key="6">
    <source>
        <dbReference type="ARBA" id="ARBA00023210"/>
    </source>
</evidence>
<evidence type="ECO:0000256" key="9">
    <source>
        <dbReference type="ARBA" id="ARBA00032845"/>
    </source>
</evidence>
<evidence type="ECO:0000256" key="5">
    <source>
        <dbReference type="ARBA" id="ARBA00022840"/>
    </source>
</evidence>
<gene>
    <name evidence="11" type="ORF">SAMN05444368_0657</name>
</gene>
<comment type="caution">
    <text evidence="11">The sequence shown here is derived from an EMBL/GenBank/DDBJ whole genome shotgun (WGS) entry which is preliminary data.</text>
</comment>
<name>A0ABY1JC22_9BACT</name>
<keyword evidence="7" id="KW-0131">Cell cycle</keyword>
<dbReference type="CDD" id="cd02036">
    <property type="entry name" value="MinD"/>
    <property type="match status" value="1"/>
</dbReference>
<dbReference type="PANTHER" id="PTHR43384:SF6">
    <property type="entry name" value="SEPTUM SITE-DETERMINING PROTEIN MIND HOMOLOG, CHLOROPLASTIC"/>
    <property type="match status" value="1"/>
</dbReference>
<keyword evidence="6" id="KW-0717">Septation</keyword>
<keyword evidence="3" id="KW-0132">Cell division</keyword>
<keyword evidence="4" id="KW-0547">Nucleotide-binding</keyword>
<accession>A0ABY1JC22</accession>
<dbReference type="InterPro" id="IPR002586">
    <property type="entry name" value="CobQ/CobB/MinD/ParA_Nub-bd_dom"/>
</dbReference>
<protein>
    <recommendedName>
        <fullName evidence="2">Septum site-determining protein MinD</fullName>
    </recommendedName>
    <alternativeName>
        <fullName evidence="9">Cell division inhibitor MinD</fullName>
    </alternativeName>
</protein>
<organism evidence="11 12">
    <name type="scientific">Acetomicrobium flavidum</name>
    <dbReference type="NCBI Taxonomy" id="49896"/>
    <lineage>
        <taxon>Bacteria</taxon>
        <taxon>Thermotogati</taxon>
        <taxon>Synergistota</taxon>
        <taxon>Synergistia</taxon>
        <taxon>Synergistales</taxon>
        <taxon>Acetomicrobiaceae</taxon>
        <taxon>Acetomicrobium</taxon>
    </lineage>
</organism>
<evidence type="ECO:0000256" key="1">
    <source>
        <dbReference type="ARBA" id="ARBA00010257"/>
    </source>
</evidence>
<dbReference type="NCBIfam" id="TIGR01968">
    <property type="entry name" value="minD_bact"/>
    <property type="match status" value="1"/>
</dbReference>
<dbReference type="InterPro" id="IPR010223">
    <property type="entry name" value="MinD"/>
</dbReference>
<reference evidence="11 12" key="1">
    <citation type="submission" date="2016-11" db="EMBL/GenBank/DDBJ databases">
        <authorList>
            <person name="Varghese N."/>
            <person name="Submissions S."/>
        </authorList>
    </citation>
    <scope>NUCLEOTIDE SEQUENCE [LARGE SCALE GENOMIC DNA]</scope>
    <source>
        <strain evidence="11 12">DSM 20664</strain>
    </source>
</reference>
<sequence length="266" mass="28821">MAARTIVITSGKGGVGKTTTTANLAVELAKIGMKVVAIDADIGLRNLDVVMGLENRVVYTLVDVIEGTCKLNQALVRDKRVENLYLLPAAQTRTKDAVTSDQMRDLCSMLYDEFDFVLIDSPAGIESGFRNAAVPAQEALVVTTPDVSSVRDADRIIGLLESMEKQSISLVINRLSPKMVKRGDMLDISDVIDILSVNLIGIVPEDEAVITSTNKGEPLALEAASPAAKAFNNLARRILGEKVPFNELDYLNNKGFFGRIKRMLGI</sequence>
<evidence type="ECO:0000259" key="10">
    <source>
        <dbReference type="Pfam" id="PF01656"/>
    </source>
</evidence>
<feature type="domain" description="CobQ/CobB/MinD/ParA nucleotide binding" evidence="10">
    <location>
        <begin position="6"/>
        <end position="219"/>
    </location>
</feature>
<keyword evidence="12" id="KW-1185">Reference proteome</keyword>
<evidence type="ECO:0000313" key="12">
    <source>
        <dbReference type="Proteomes" id="UP000185093"/>
    </source>
</evidence>
<dbReference type="InterPro" id="IPR050625">
    <property type="entry name" value="ParA/MinD_ATPase"/>
</dbReference>
<dbReference type="Pfam" id="PF01656">
    <property type="entry name" value="CbiA"/>
    <property type="match status" value="1"/>
</dbReference>
<dbReference type="EMBL" id="FSQZ01000001">
    <property type="protein sequence ID" value="SIN64721.1"/>
    <property type="molecule type" value="Genomic_DNA"/>
</dbReference>
<dbReference type="InterPro" id="IPR025501">
    <property type="entry name" value="MinD_FleN"/>
</dbReference>
<dbReference type="PANTHER" id="PTHR43384">
    <property type="entry name" value="SEPTUM SITE-DETERMINING PROTEIN MIND HOMOLOG, CHLOROPLASTIC-RELATED"/>
    <property type="match status" value="1"/>
</dbReference>
<dbReference type="SUPFAM" id="SSF52540">
    <property type="entry name" value="P-loop containing nucleoside triphosphate hydrolases"/>
    <property type="match status" value="1"/>
</dbReference>
<dbReference type="Proteomes" id="UP000185093">
    <property type="component" value="Unassembled WGS sequence"/>
</dbReference>
<evidence type="ECO:0000256" key="3">
    <source>
        <dbReference type="ARBA" id="ARBA00022618"/>
    </source>
</evidence>
<dbReference type="InterPro" id="IPR027417">
    <property type="entry name" value="P-loop_NTPase"/>
</dbReference>
<dbReference type="PIRSF" id="PIRSF003092">
    <property type="entry name" value="MinD"/>
    <property type="match status" value="1"/>
</dbReference>
<dbReference type="Gene3D" id="3.40.50.300">
    <property type="entry name" value="P-loop containing nucleotide triphosphate hydrolases"/>
    <property type="match status" value="1"/>
</dbReference>
<evidence type="ECO:0000256" key="4">
    <source>
        <dbReference type="ARBA" id="ARBA00022741"/>
    </source>
</evidence>